<keyword evidence="1" id="KW-0805">Transcription regulation</keyword>
<dbReference type="Gene3D" id="1.10.10.10">
    <property type="entry name" value="Winged helix-like DNA-binding domain superfamily/Winged helix DNA-binding domain"/>
    <property type="match status" value="1"/>
</dbReference>
<accession>A0A346NDS2</accession>
<dbReference type="PROSITE" id="PS51118">
    <property type="entry name" value="HTH_HXLR"/>
    <property type="match status" value="1"/>
</dbReference>
<dbReference type="SUPFAM" id="SSF46785">
    <property type="entry name" value="Winged helix' DNA-binding domain"/>
    <property type="match status" value="1"/>
</dbReference>
<evidence type="ECO:0000256" key="3">
    <source>
        <dbReference type="ARBA" id="ARBA00023163"/>
    </source>
</evidence>
<evidence type="ECO:0000313" key="6">
    <source>
        <dbReference type="EMBL" id="RFU51000.1"/>
    </source>
</evidence>
<dbReference type="EMBL" id="CP031733">
    <property type="protein sequence ID" value="AXQ79167.1"/>
    <property type="molecule type" value="Genomic_DNA"/>
</dbReference>
<dbReference type="AlphaFoldDB" id="A0A372KNA0"/>
<dbReference type="InterPro" id="IPR036388">
    <property type="entry name" value="WH-like_DNA-bd_sf"/>
</dbReference>
<dbReference type="EMBL" id="QVQY01000012">
    <property type="protein sequence ID" value="RFU51000.1"/>
    <property type="molecule type" value="Genomic_DNA"/>
</dbReference>
<reference evidence="6 10" key="1">
    <citation type="submission" date="2018-08" db="EMBL/GenBank/DDBJ databases">
        <title>Draft genome of Streptococcus sp .nov. Z2.</title>
        <authorList>
            <person name="Tian Z."/>
        </authorList>
    </citation>
    <scope>NUCLEOTIDE SEQUENCE [LARGE SCALE GENOMIC DNA]</scope>
    <source>
        <strain evidence="6 10">Z2</strain>
    </source>
</reference>
<accession>A0A372KNA0</accession>
<evidence type="ECO:0000313" key="7">
    <source>
        <dbReference type="EMBL" id="RFU53394.1"/>
    </source>
</evidence>
<feature type="domain" description="HTH hxlR-type" evidence="4">
    <location>
        <begin position="11"/>
        <end position="109"/>
    </location>
</feature>
<keyword evidence="2" id="KW-0238">DNA-binding</keyword>
<dbReference type="Proteomes" id="UP000264056">
    <property type="component" value="Unassembled WGS sequence"/>
</dbReference>
<dbReference type="InterPro" id="IPR011991">
    <property type="entry name" value="ArsR-like_HTH"/>
</dbReference>
<evidence type="ECO:0000313" key="9">
    <source>
        <dbReference type="Proteomes" id="UP000262901"/>
    </source>
</evidence>
<evidence type="ECO:0000313" key="5">
    <source>
        <dbReference type="EMBL" id="AXQ79167.1"/>
    </source>
</evidence>
<dbReference type="PANTHER" id="PTHR33204:SF29">
    <property type="entry name" value="TRANSCRIPTIONAL REGULATOR"/>
    <property type="match status" value="1"/>
</dbReference>
<dbReference type="RefSeq" id="WP_116878019.1">
    <property type="nucleotide sequence ID" value="NZ_CP031733.1"/>
</dbReference>
<dbReference type="Proteomes" id="UP000262901">
    <property type="component" value="Unassembled WGS sequence"/>
</dbReference>
<organism evidence="7 9">
    <name type="scientific">Streptococcus chenjunshii</name>
    <dbReference type="NCBI Taxonomy" id="2173853"/>
    <lineage>
        <taxon>Bacteria</taxon>
        <taxon>Bacillati</taxon>
        <taxon>Bacillota</taxon>
        <taxon>Bacilli</taxon>
        <taxon>Lactobacillales</taxon>
        <taxon>Streptococcaceae</taxon>
        <taxon>Streptococcus</taxon>
    </lineage>
</organism>
<dbReference type="Pfam" id="PF01638">
    <property type="entry name" value="HxlR"/>
    <property type="match status" value="1"/>
</dbReference>
<evidence type="ECO:0000313" key="8">
    <source>
        <dbReference type="Proteomes" id="UP000246115"/>
    </source>
</evidence>
<sequence length="119" mass="13651">MSNKVSQYGICPFATTQKVLTGKWGLVIIYQLSTGTKRFNELQRLIPGITQTILTRHLRQLETDKIIKRQVFAEVPPRVEYSLTDIGKRFQSVLDAIELWGLDYINELNLTPSQNEAKN</sequence>
<dbReference type="PANTHER" id="PTHR33204">
    <property type="entry name" value="TRANSCRIPTIONAL REGULATOR, MARR FAMILY"/>
    <property type="match status" value="1"/>
</dbReference>
<gene>
    <name evidence="5" type="ORF">DDV21_008760</name>
    <name evidence="6" type="ORF">DDV22_05905</name>
    <name evidence="7" type="ORF">DDV23_05045</name>
</gene>
<reference evidence="5" key="4">
    <citation type="journal article" date="2019" name="Int. J. Syst. Evol. Microbiol.">
        <title>Streptococcus chenjunshii sp. nov. isolated from feces of Tibetan antelopes.</title>
        <authorList>
            <person name="Tian Z."/>
            <person name="Lu S."/>
            <person name="Jin D."/>
            <person name="Yang J."/>
            <person name="Pu J."/>
            <person name="Lai X.H."/>
            <person name="Bai X.N."/>
            <person name="Wu X.M."/>
            <person name="Li J."/>
            <person name="Wang S."/>
            <person name="Xu J."/>
        </authorList>
    </citation>
    <scope>NUCLEOTIDE SEQUENCE</scope>
    <source>
        <strain evidence="5">Z15</strain>
    </source>
</reference>
<dbReference type="KEGG" id="schj:DDV21_008760"/>
<evidence type="ECO:0000259" key="4">
    <source>
        <dbReference type="PROSITE" id="PS51118"/>
    </source>
</evidence>
<name>A0A372KNA0_9STRE</name>
<evidence type="ECO:0000256" key="2">
    <source>
        <dbReference type="ARBA" id="ARBA00023125"/>
    </source>
</evidence>
<evidence type="ECO:0000256" key="1">
    <source>
        <dbReference type="ARBA" id="ARBA00023015"/>
    </source>
</evidence>
<reference evidence="7 9" key="2">
    <citation type="submission" date="2018-08" db="EMBL/GenBank/DDBJ databases">
        <title>Draft genome of Streptococcus sp. nov. Z1.</title>
        <authorList>
            <person name="Tian Z."/>
        </authorList>
    </citation>
    <scope>NUCLEOTIDE SEQUENCE [LARGE SCALE GENOMIC DNA]</scope>
    <source>
        <strain evidence="7">Z1</strain>
        <strain evidence="9">Z1(2018)</strain>
    </source>
</reference>
<keyword evidence="3" id="KW-0804">Transcription</keyword>
<dbReference type="Proteomes" id="UP000246115">
    <property type="component" value="Chromosome"/>
</dbReference>
<dbReference type="EMBL" id="QVQZ01000008">
    <property type="protein sequence ID" value="RFU53394.1"/>
    <property type="molecule type" value="Genomic_DNA"/>
</dbReference>
<evidence type="ECO:0000313" key="10">
    <source>
        <dbReference type="Proteomes" id="UP000264056"/>
    </source>
</evidence>
<proteinExistence type="predicted"/>
<dbReference type="InterPro" id="IPR036390">
    <property type="entry name" value="WH_DNA-bd_sf"/>
</dbReference>
<reference evidence="8" key="3">
    <citation type="submission" date="2018-08" db="EMBL/GenBank/DDBJ databases">
        <title>Streptococcus chenjunshii sp. nov., isolated from stools sample of the Tibetan antelope in the Qinghai-Tibet plateau, China.</title>
        <authorList>
            <person name="Tian Z."/>
        </authorList>
    </citation>
    <scope>NUCLEOTIDE SEQUENCE [LARGE SCALE GENOMIC DNA]</scope>
    <source>
        <strain evidence="8">Z15</strain>
    </source>
</reference>
<dbReference type="InterPro" id="IPR002577">
    <property type="entry name" value="HTH_HxlR"/>
</dbReference>
<dbReference type="GO" id="GO:0003677">
    <property type="term" value="F:DNA binding"/>
    <property type="evidence" value="ECO:0007669"/>
    <property type="project" value="UniProtKB-KW"/>
</dbReference>
<dbReference type="OrthoDB" id="9791143at2"/>
<protein>
    <submittedName>
        <fullName evidence="7">Transcriptional regulator</fullName>
    </submittedName>
</protein>
<dbReference type="CDD" id="cd00090">
    <property type="entry name" value="HTH_ARSR"/>
    <property type="match status" value="1"/>
</dbReference>
<keyword evidence="10" id="KW-1185">Reference proteome</keyword>